<feature type="transmembrane region" description="Helical" evidence="1">
    <location>
        <begin position="620"/>
        <end position="639"/>
    </location>
</feature>
<sequence>MRTRYLRWNRQSLKWLWGLVILGMLASIPVAFERSQTEEGSGRKVEFVFDYRDLLEIGDLQTDPRQFVTNQLQELKKNGVHSLALYESTLNELRLSRRIEIFSSHEATALTQTPISPNENFTYILFAEKESQDMLEMLITRTFASYNAKVRPWSLKNQNGLIIEMSREEAGLVTMDPDPIALKMLKEQGFQIVVRMSNRRTFDVQRMDMLLANLAKFGVQRFIIDGETVPGYVNDENFEKLDLMAELMKKYEMGLATIELQKAPQKGFNRLAKMIQHDVVRLHSFTESDGEKLTANLTEPELEDRIQGVSDRFVLAVKDRNIRMVFINARAVRNLDKGKILNPLDSIYESLSGKDGALKRIEAAGYVLAPAGKFYLVHSDWQTAAKLLIWLGAVALIAITVACFFPEIAILVFLIGMGGSAGLFVLSSSLFAQGLALAAGTSAPILAMILAIRSIRKRYKAPTGASLLYAIWLLLRTSGISLIGMFFIVGLLNPITYMLLMEQFRGVSVLHLLPIIIVALYWLLFSDNLSYKDTIVKARKLLESNISVLWLIGAALLTAAGFYYLSRTGNEGQASTMEKLFRSFLENTLGVRPRTKEFLIAHPLFLLGAYLCVKYRSAVLLILVGIIGQASIVDTFAHLHTPLLISYIRVLYGLCFGIVIGIVYIAAWEIVVRSWRRWTPLLLKGS</sequence>
<feature type="transmembrane region" description="Helical" evidence="1">
    <location>
        <begin position="546"/>
        <end position="565"/>
    </location>
</feature>
<gene>
    <name evidence="2" type="ORF">G9U52_28935</name>
</gene>
<name>A0ABX0JD16_9BACL</name>
<feature type="transmembrane region" description="Helical" evidence="1">
    <location>
        <begin position="12"/>
        <end position="32"/>
    </location>
</feature>
<reference evidence="2" key="1">
    <citation type="submission" date="2020-03" db="EMBL/GenBank/DDBJ databases">
        <title>Draft sequencing of Paenibacilllus sp. S3N08.</title>
        <authorList>
            <person name="Kim D.-U."/>
        </authorList>
    </citation>
    <scope>NUCLEOTIDE SEQUENCE</scope>
    <source>
        <strain evidence="2">S3N08</strain>
    </source>
</reference>
<evidence type="ECO:0000313" key="2">
    <source>
        <dbReference type="EMBL" id="NHN33848.1"/>
    </source>
</evidence>
<feature type="transmembrane region" description="Helical" evidence="1">
    <location>
        <begin position="467"/>
        <end position="492"/>
    </location>
</feature>
<feature type="transmembrane region" description="Helical" evidence="1">
    <location>
        <begin position="651"/>
        <end position="672"/>
    </location>
</feature>
<dbReference type="InterPro" id="IPR043748">
    <property type="entry name" value="DUF5693"/>
</dbReference>
<dbReference type="Pfam" id="PF18949">
    <property type="entry name" value="DUF5693"/>
    <property type="match status" value="1"/>
</dbReference>
<feature type="transmembrane region" description="Helical" evidence="1">
    <location>
        <begin position="437"/>
        <end position="455"/>
    </location>
</feature>
<organism evidence="2 3">
    <name type="scientific">Paenibacillus agricola</name>
    <dbReference type="NCBI Taxonomy" id="2716264"/>
    <lineage>
        <taxon>Bacteria</taxon>
        <taxon>Bacillati</taxon>
        <taxon>Bacillota</taxon>
        <taxon>Bacilli</taxon>
        <taxon>Bacillales</taxon>
        <taxon>Paenibacillaceae</taxon>
        <taxon>Paenibacillus</taxon>
    </lineage>
</organism>
<keyword evidence="1" id="KW-0472">Membrane</keyword>
<feature type="transmembrane region" description="Helical" evidence="1">
    <location>
        <begin position="410"/>
        <end position="431"/>
    </location>
</feature>
<evidence type="ECO:0000256" key="1">
    <source>
        <dbReference type="SAM" id="Phobius"/>
    </source>
</evidence>
<comment type="caution">
    <text evidence="2">The sequence shown here is derived from an EMBL/GenBank/DDBJ whole genome shotgun (WGS) entry which is preliminary data.</text>
</comment>
<feature type="transmembrane region" description="Helical" evidence="1">
    <location>
        <begin position="598"/>
        <end position="613"/>
    </location>
</feature>
<feature type="transmembrane region" description="Helical" evidence="1">
    <location>
        <begin position="387"/>
        <end position="405"/>
    </location>
</feature>
<keyword evidence="1" id="KW-1133">Transmembrane helix</keyword>
<protein>
    <submittedName>
        <fullName evidence="2">Uncharacterized protein</fullName>
    </submittedName>
</protein>
<dbReference type="Proteomes" id="UP001165962">
    <property type="component" value="Unassembled WGS sequence"/>
</dbReference>
<keyword evidence="1" id="KW-0812">Transmembrane</keyword>
<evidence type="ECO:0000313" key="3">
    <source>
        <dbReference type="Proteomes" id="UP001165962"/>
    </source>
</evidence>
<dbReference type="RefSeq" id="WP_166154212.1">
    <property type="nucleotide sequence ID" value="NZ_JAAOIW010000014.1"/>
</dbReference>
<feature type="transmembrane region" description="Helical" evidence="1">
    <location>
        <begin position="504"/>
        <end position="525"/>
    </location>
</feature>
<keyword evidence="3" id="KW-1185">Reference proteome</keyword>
<accession>A0ABX0JD16</accession>
<proteinExistence type="predicted"/>
<dbReference type="EMBL" id="JAAOIW010000014">
    <property type="protein sequence ID" value="NHN33848.1"/>
    <property type="molecule type" value="Genomic_DNA"/>
</dbReference>